<accession>A0AAU8HVK4</accession>
<evidence type="ECO:0000256" key="1">
    <source>
        <dbReference type="ARBA" id="ARBA00022679"/>
    </source>
</evidence>
<dbReference type="GO" id="GO:0016747">
    <property type="term" value="F:acyltransferase activity, transferring groups other than amino-acyl groups"/>
    <property type="evidence" value="ECO:0007669"/>
    <property type="project" value="InterPro"/>
</dbReference>
<proteinExistence type="predicted"/>
<organism evidence="4">
    <name type="scientific">Proteinivorax hydrogeniformans</name>
    <dbReference type="NCBI Taxonomy" id="1826727"/>
    <lineage>
        <taxon>Bacteria</taxon>
        <taxon>Bacillati</taxon>
        <taxon>Bacillota</taxon>
        <taxon>Clostridia</taxon>
        <taxon>Eubacteriales</taxon>
        <taxon>Proteinivoracaceae</taxon>
        <taxon>Proteinivorax</taxon>
    </lineage>
</organism>
<dbReference type="EMBL" id="CP159485">
    <property type="protein sequence ID" value="XCI29446.1"/>
    <property type="molecule type" value="Genomic_DNA"/>
</dbReference>
<name>A0AAU8HVK4_9FIRM</name>
<feature type="domain" description="N-acetyltransferase" evidence="3">
    <location>
        <begin position="2"/>
        <end position="161"/>
    </location>
</feature>
<dbReference type="RefSeq" id="WP_353893994.1">
    <property type="nucleotide sequence ID" value="NZ_CP159485.1"/>
</dbReference>
<evidence type="ECO:0000259" key="3">
    <source>
        <dbReference type="PROSITE" id="PS51186"/>
    </source>
</evidence>
<evidence type="ECO:0000313" key="4">
    <source>
        <dbReference type="EMBL" id="XCI29446.1"/>
    </source>
</evidence>
<evidence type="ECO:0000256" key="2">
    <source>
        <dbReference type="ARBA" id="ARBA00023315"/>
    </source>
</evidence>
<keyword evidence="1" id="KW-0808">Transferase</keyword>
<keyword evidence="2" id="KW-0012">Acyltransferase</keyword>
<dbReference type="PANTHER" id="PTHR43072">
    <property type="entry name" value="N-ACETYLTRANSFERASE"/>
    <property type="match status" value="1"/>
</dbReference>
<dbReference type="AlphaFoldDB" id="A0AAU8HVK4"/>
<reference evidence="4" key="2">
    <citation type="submission" date="2024-06" db="EMBL/GenBank/DDBJ databases">
        <authorList>
            <person name="Petrova K.O."/>
            <person name="Toshchakov S.V."/>
            <person name="Boltjanskaja Y.V."/>
            <person name="Kevbrin V.V."/>
        </authorList>
    </citation>
    <scope>NUCLEOTIDE SEQUENCE</scope>
    <source>
        <strain evidence="4">Z-710</strain>
    </source>
</reference>
<dbReference type="InterPro" id="IPR016181">
    <property type="entry name" value="Acyl_CoA_acyltransferase"/>
</dbReference>
<dbReference type="Gene3D" id="3.40.630.30">
    <property type="match status" value="1"/>
</dbReference>
<dbReference type="InterPro" id="IPR000182">
    <property type="entry name" value="GNAT_dom"/>
</dbReference>
<protein>
    <submittedName>
        <fullName evidence="4">N-acetyltransferase family protein</fullName>
    </submittedName>
</protein>
<dbReference type="CDD" id="cd04301">
    <property type="entry name" value="NAT_SF"/>
    <property type="match status" value="1"/>
</dbReference>
<dbReference type="PROSITE" id="PS51186">
    <property type="entry name" value="GNAT"/>
    <property type="match status" value="1"/>
</dbReference>
<gene>
    <name evidence="4" type="ORF">PRVXH_000767</name>
</gene>
<dbReference type="SUPFAM" id="SSF55729">
    <property type="entry name" value="Acyl-CoA N-acyltransferases (Nat)"/>
    <property type="match status" value="1"/>
</dbReference>
<sequence>MLLIRLATKEDVTAINRIYNQAVLTTVGTLDTEAKSIEKQIEWFYEHDNTYPVFVAVNSTDKVLGWLSLSKWSPKGGYRNTAELSMYVDENMQGQKIGSRLMEKAIKHGRLVNLHTILARIAGDNHTSIHLHKKHGFELIGVMKEVGFKFGRHVDIHLFQVFL</sequence>
<dbReference type="PANTHER" id="PTHR43072:SF23">
    <property type="entry name" value="UPF0039 PROTEIN C11D3.02C"/>
    <property type="match status" value="1"/>
</dbReference>
<reference evidence="4" key="1">
    <citation type="journal article" date="2018" name="Antonie Van Leeuwenhoek">
        <title>Proteinivorax hydrogeniformans sp. nov., an anaerobic, haloalkaliphilic bacterium fermenting proteinaceous compounds with high hydrogen production.</title>
        <authorList>
            <person name="Boltyanskaya Y."/>
            <person name="Detkova E."/>
            <person name="Pimenov N."/>
            <person name="Kevbrin V."/>
        </authorList>
    </citation>
    <scope>NUCLEOTIDE SEQUENCE</scope>
    <source>
        <strain evidence="4">Z-710</strain>
    </source>
</reference>
<dbReference type="Pfam" id="PF13420">
    <property type="entry name" value="Acetyltransf_4"/>
    <property type="match status" value="1"/>
</dbReference>